<keyword evidence="2 3" id="KW-0378">Hydrolase</keyword>
<dbReference type="STRING" id="1122170.GCA_000701265_02852"/>
<dbReference type="AlphaFoldDB" id="A0A378LNF5"/>
<keyword evidence="4" id="KW-1185">Reference proteome</keyword>
<dbReference type="EC" id="3.5.1.25" evidence="3"/>
<dbReference type="PANTHER" id="PTHR11113">
    <property type="entry name" value="N-ACETYLGLUCOSAMINE-6-PHOSPHATE DEACETYLASE"/>
    <property type="match status" value="1"/>
</dbReference>
<organism evidence="3 4">
    <name type="scientific">Legionella wadsworthii</name>
    <dbReference type="NCBI Taxonomy" id="28088"/>
    <lineage>
        <taxon>Bacteria</taxon>
        <taxon>Pseudomonadati</taxon>
        <taxon>Pseudomonadota</taxon>
        <taxon>Gammaproteobacteria</taxon>
        <taxon>Legionellales</taxon>
        <taxon>Legionellaceae</taxon>
        <taxon>Legionella</taxon>
    </lineage>
</organism>
<evidence type="ECO:0000256" key="2">
    <source>
        <dbReference type="ARBA" id="ARBA00022801"/>
    </source>
</evidence>
<protein>
    <submittedName>
        <fullName evidence="3">Hypothetical N-acetylglucosamine-6-phosphate deacetylase</fullName>
        <ecNumber evidence="3">3.5.1.25</ecNumber>
    </submittedName>
</protein>
<proteinExistence type="inferred from homology"/>
<dbReference type="GO" id="GO:0008448">
    <property type="term" value="F:N-acetylglucosamine-6-phosphate deacetylase activity"/>
    <property type="evidence" value="ECO:0007669"/>
    <property type="project" value="UniProtKB-EC"/>
</dbReference>
<dbReference type="EMBL" id="UGPB01000001">
    <property type="protein sequence ID" value="STY28515.1"/>
    <property type="molecule type" value="Genomic_DNA"/>
</dbReference>
<gene>
    <name evidence="3" type="primary">nagA</name>
    <name evidence="3" type="ORF">NCTC11532_00690</name>
</gene>
<accession>A0A378LNF5</accession>
<dbReference type="SUPFAM" id="SSF51556">
    <property type="entry name" value="Metallo-dependent hydrolases"/>
    <property type="match status" value="1"/>
</dbReference>
<evidence type="ECO:0000313" key="4">
    <source>
        <dbReference type="Proteomes" id="UP000255297"/>
    </source>
</evidence>
<dbReference type="RefSeq" id="WP_031563879.1">
    <property type="nucleotide sequence ID" value="NZ_CAAAIS010000002.1"/>
</dbReference>
<comment type="similarity">
    <text evidence="1">Belongs to the metallo-dependent hydrolases superfamily. NagA family.</text>
</comment>
<dbReference type="Proteomes" id="UP000255297">
    <property type="component" value="Unassembled WGS sequence"/>
</dbReference>
<dbReference type="GO" id="GO:0006046">
    <property type="term" value="P:N-acetylglucosamine catabolic process"/>
    <property type="evidence" value="ECO:0007669"/>
    <property type="project" value="TreeGrafter"/>
</dbReference>
<evidence type="ECO:0000313" key="3">
    <source>
        <dbReference type="EMBL" id="STY28515.1"/>
    </source>
</evidence>
<name>A0A378LNF5_9GAMM</name>
<sequence>MLFKNIYVYKSTGAKELKHVLVNDKGLRIIFNIDEDLPPLQPNIMDCKGSYFLLPGMLDSHVHGQGGIDFSDLGDEFSDQKLEHLVLALGKTGLSYALATFVSLPIPSLKKSLVKLNEFIEKQERTPIPGCTQILGIHLEGPFISKKCKGAHAEETLQERISIKQFRDIISVAPHIKNWKITLAADIPGAEEFIKDSKNLEREGIFVKVFLGHCNPDNKEDIDRAIAAGAIGFTHLGNACQESCSRETRELTLNDAKSTLVQWVLENPERCPPGVEIIADGGHLSSSFISLIHKAINKKMILITDALGPTGCDDGIYKLGALNIRKQQNAFYLADENGNFQMRDGILPSGQKGLVRILAGSAAPLSYCAQKYFESLEDEQPEARMDLLFHALIANPRMTSLSSDSIRGLNDDNNFSIFNDKGQLILSSCQGQIIHHQQTQWPIASILQHGFLAKMNNPQSHSPEASYKINF</sequence>
<dbReference type="Gene3D" id="3.20.20.140">
    <property type="entry name" value="Metal-dependent hydrolases"/>
    <property type="match status" value="1"/>
</dbReference>
<dbReference type="PANTHER" id="PTHR11113:SF14">
    <property type="entry name" value="N-ACETYLGLUCOSAMINE-6-PHOSPHATE DEACETYLASE"/>
    <property type="match status" value="1"/>
</dbReference>
<reference evidence="3 4" key="1">
    <citation type="submission" date="2018-06" db="EMBL/GenBank/DDBJ databases">
        <authorList>
            <consortium name="Pathogen Informatics"/>
            <person name="Doyle S."/>
        </authorList>
    </citation>
    <scope>NUCLEOTIDE SEQUENCE [LARGE SCALE GENOMIC DNA]</scope>
    <source>
        <strain evidence="3 4">NCTC11532</strain>
    </source>
</reference>
<dbReference type="InterPro" id="IPR032466">
    <property type="entry name" value="Metal_Hydrolase"/>
</dbReference>
<evidence type="ECO:0000256" key="1">
    <source>
        <dbReference type="ARBA" id="ARBA00010716"/>
    </source>
</evidence>
<dbReference type="OrthoDB" id="9776488at2"/>